<dbReference type="GeneID" id="4484461"/>
<evidence type="ECO:0000313" key="2">
    <source>
        <dbReference type="Proteomes" id="UP000001249"/>
    </source>
</evidence>
<accession>A0A7Q8</accession>
<protein>
    <submittedName>
        <fullName evidence="1">Uncharacterized protein</fullName>
    </submittedName>
</protein>
<dbReference type="Proteomes" id="UP000001249">
    <property type="component" value="Segment"/>
</dbReference>
<evidence type="ECO:0000313" key="1">
    <source>
        <dbReference type="EMBL" id="BAF36235.1"/>
    </source>
</evidence>
<keyword evidence="2" id="KW-1185">Reference proteome</keyword>
<proteinExistence type="predicted"/>
<organism evidence="1 2">
    <name type="scientific">Microcystis phage LMM01</name>
    <dbReference type="NCBI Taxonomy" id="2856824"/>
    <lineage>
        <taxon>Viruses</taxon>
        <taxon>Duplodnaviria</taxon>
        <taxon>Heunggongvirae</taxon>
        <taxon>Uroviricota</taxon>
        <taxon>Caudoviricetes</taxon>
        <taxon>Fukuivirus</taxon>
        <taxon>Fukuivirus LMM01</taxon>
    </lineage>
</organism>
<sequence>MKGITSMKMIDFNNWTRLNNLNTPVPKPITDLPVNLHGLLSQLYFVYGLGRLAWFYHRLGEFVLYSFLNGENDYFYENN</sequence>
<dbReference type="RefSeq" id="YP_851158.1">
    <property type="nucleotide sequence ID" value="NC_008562.1"/>
</dbReference>
<dbReference type="KEGG" id="vg:4484461"/>
<name>A0A7Q8_9CAUD</name>
<dbReference type="EMBL" id="AB231700">
    <property type="protein sequence ID" value="BAF36235.1"/>
    <property type="molecule type" value="Genomic_DNA"/>
</dbReference>
<reference evidence="2" key="1">
    <citation type="journal article" date="2008" name="J. Bacteriol.">
        <title>Ma-LMM01 infecting toxic Microcystis aeruginosa illuminates diverse cyanophage genome strategies.</title>
        <authorList>
            <person name="Yoshida T."/>
            <person name="Nagasaki K."/>
            <person name="Takashima Y."/>
            <person name="Shirai Y."/>
            <person name="Tomaru Y."/>
            <person name="Takao Y."/>
            <person name="Sakamoto S."/>
            <person name="Hiroishi S."/>
            <person name="Ogata H."/>
        </authorList>
    </citation>
    <scope>NUCLEOTIDE SEQUENCE</scope>
</reference>